<evidence type="ECO:0000313" key="2">
    <source>
        <dbReference type="WBParaSite" id="nRc.2.0.1.t42857-RA"/>
    </source>
</evidence>
<accession>A0A915KZC8</accession>
<sequence length="70" mass="8447">MENLNLHKLIDLFNNLISRLRQRRHKFAVRKITITTIRTRLFCLIMFIFVGQISNTAIRRTGCLKWIYIL</sequence>
<dbReference type="WBParaSite" id="nRc.2.0.1.t42857-RA">
    <property type="protein sequence ID" value="nRc.2.0.1.t42857-RA"/>
    <property type="gene ID" value="nRc.2.0.1.g42857"/>
</dbReference>
<dbReference type="Proteomes" id="UP000887565">
    <property type="component" value="Unplaced"/>
</dbReference>
<keyword evidence="1" id="KW-1185">Reference proteome</keyword>
<name>A0A915KZC8_ROMCU</name>
<protein>
    <submittedName>
        <fullName evidence="2">Transposase</fullName>
    </submittedName>
</protein>
<proteinExistence type="predicted"/>
<reference evidence="2" key="1">
    <citation type="submission" date="2022-11" db="UniProtKB">
        <authorList>
            <consortium name="WormBaseParasite"/>
        </authorList>
    </citation>
    <scope>IDENTIFICATION</scope>
</reference>
<evidence type="ECO:0000313" key="1">
    <source>
        <dbReference type="Proteomes" id="UP000887565"/>
    </source>
</evidence>
<organism evidence="1 2">
    <name type="scientific">Romanomermis culicivorax</name>
    <name type="common">Nematode worm</name>
    <dbReference type="NCBI Taxonomy" id="13658"/>
    <lineage>
        <taxon>Eukaryota</taxon>
        <taxon>Metazoa</taxon>
        <taxon>Ecdysozoa</taxon>
        <taxon>Nematoda</taxon>
        <taxon>Enoplea</taxon>
        <taxon>Dorylaimia</taxon>
        <taxon>Mermithida</taxon>
        <taxon>Mermithoidea</taxon>
        <taxon>Mermithidae</taxon>
        <taxon>Romanomermis</taxon>
    </lineage>
</organism>
<dbReference type="AlphaFoldDB" id="A0A915KZC8"/>